<sequence length="303" mass="33805">CALTISGACLAALAACGQQDATITANDEDLVIPFEEFTLDNGLRVIVHEDHKAPIVASNLWYHVGSKNENPGKTGFAHLFEHLMFNGTENYNDEFFGPFQEVGATNMNGTTNSDRTNYYQTVPTTALDLSLWMESDRMGHLLGAVDQEKLDEQRSVVQNEKRQGENRPYGRAFDYISENIFPEGHPYSWSTIGSMEDLNAASLDDVRDWFATYYGPNNATLVLAGDIDIATAREKTELYFGDIPPGPPLARLDAWVPTLTHDRRMTVEERVPQARVYKTWPSPEWGQTEAEWLHLAGSVLGDG</sequence>
<accession>A0A382TCK6</accession>
<evidence type="ECO:0000256" key="5">
    <source>
        <dbReference type="ARBA" id="ARBA00023049"/>
    </source>
</evidence>
<dbReference type="SUPFAM" id="SSF63411">
    <property type="entry name" value="LuxS/MPP-like metallohydrolase"/>
    <property type="match status" value="1"/>
</dbReference>
<protein>
    <recommendedName>
        <fullName evidence="9">Peptidase M16 N-terminal domain-containing protein</fullName>
    </recommendedName>
</protein>
<keyword evidence="4" id="KW-0862">Zinc</keyword>
<dbReference type="GO" id="GO:0008237">
    <property type="term" value="F:metallopeptidase activity"/>
    <property type="evidence" value="ECO:0007669"/>
    <property type="project" value="UniProtKB-KW"/>
</dbReference>
<feature type="domain" description="Peptidase M16 N-terminal" evidence="6">
    <location>
        <begin position="44"/>
        <end position="181"/>
    </location>
</feature>
<evidence type="ECO:0000259" key="6">
    <source>
        <dbReference type="Pfam" id="PF00675"/>
    </source>
</evidence>
<feature type="domain" description="Peptidase M16 C-terminal" evidence="7">
    <location>
        <begin position="202"/>
        <end position="303"/>
    </location>
</feature>
<keyword evidence="3" id="KW-0378">Hydrolase</keyword>
<dbReference type="PANTHER" id="PTHR43690:SF17">
    <property type="entry name" value="PROTEIN YHJJ"/>
    <property type="match status" value="1"/>
</dbReference>
<evidence type="ECO:0000256" key="1">
    <source>
        <dbReference type="ARBA" id="ARBA00007261"/>
    </source>
</evidence>
<dbReference type="PANTHER" id="PTHR43690">
    <property type="entry name" value="NARDILYSIN"/>
    <property type="match status" value="1"/>
</dbReference>
<keyword evidence="2" id="KW-0645">Protease</keyword>
<dbReference type="InterPro" id="IPR011249">
    <property type="entry name" value="Metalloenz_LuxS/M16"/>
</dbReference>
<dbReference type="GO" id="GO:0006508">
    <property type="term" value="P:proteolysis"/>
    <property type="evidence" value="ECO:0007669"/>
    <property type="project" value="UniProtKB-KW"/>
</dbReference>
<dbReference type="InterPro" id="IPR050626">
    <property type="entry name" value="Peptidase_M16"/>
</dbReference>
<dbReference type="EMBL" id="UINC01135141">
    <property type="protein sequence ID" value="SVD19111.1"/>
    <property type="molecule type" value="Genomic_DNA"/>
</dbReference>
<evidence type="ECO:0000256" key="2">
    <source>
        <dbReference type="ARBA" id="ARBA00022670"/>
    </source>
</evidence>
<evidence type="ECO:0000256" key="3">
    <source>
        <dbReference type="ARBA" id="ARBA00022801"/>
    </source>
</evidence>
<evidence type="ECO:0000256" key="4">
    <source>
        <dbReference type="ARBA" id="ARBA00022833"/>
    </source>
</evidence>
<evidence type="ECO:0000313" key="8">
    <source>
        <dbReference type="EMBL" id="SVD19111.1"/>
    </source>
</evidence>
<feature type="non-terminal residue" evidence="8">
    <location>
        <position position="303"/>
    </location>
</feature>
<dbReference type="AlphaFoldDB" id="A0A382TCK6"/>
<dbReference type="InterPro" id="IPR011765">
    <property type="entry name" value="Pept_M16_N"/>
</dbReference>
<reference evidence="8" key="1">
    <citation type="submission" date="2018-05" db="EMBL/GenBank/DDBJ databases">
        <authorList>
            <person name="Lanie J.A."/>
            <person name="Ng W.-L."/>
            <person name="Kazmierczak K.M."/>
            <person name="Andrzejewski T.M."/>
            <person name="Davidsen T.M."/>
            <person name="Wayne K.J."/>
            <person name="Tettelin H."/>
            <person name="Glass J.I."/>
            <person name="Rusch D."/>
            <person name="Podicherti R."/>
            <person name="Tsui H.-C.T."/>
            <person name="Winkler M.E."/>
        </authorList>
    </citation>
    <scope>NUCLEOTIDE SEQUENCE</scope>
</reference>
<dbReference type="GO" id="GO:0046872">
    <property type="term" value="F:metal ion binding"/>
    <property type="evidence" value="ECO:0007669"/>
    <property type="project" value="InterPro"/>
</dbReference>
<name>A0A382TCK6_9ZZZZ</name>
<evidence type="ECO:0000259" key="7">
    <source>
        <dbReference type="Pfam" id="PF05193"/>
    </source>
</evidence>
<organism evidence="8">
    <name type="scientific">marine metagenome</name>
    <dbReference type="NCBI Taxonomy" id="408172"/>
    <lineage>
        <taxon>unclassified sequences</taxon>
        <taxon>metagenomes</taxon>
        <taxon>ecological metagenomes</taxon>
    </lineage>
</organism>
<keyword evidence="5" id="KW-0482">Metalloprotease</keyword>
<dbReference type="Pfam" id="PF00675">
    <property type="entry name" value="Peptidase_M16"/>
    <property type="match status" value="1"/>
</dbReference>
<dbReference type="Gene3D" id="3.30.830.10">
    <property type="entry name" value="Metalloenzyme, LuxS/M16 peptidase-like"/>
    <property type="match status" value="1"/>
</dbReference>
<evidence type="ECO:0008006" key="9">
    <source>
        <dbReference type="Google" id="ProtNLM"/>
    </source>
</evidence>
<dbReference type="Pfam" id="PF05193">
    <property type="entry name" value="Peptidase_M16_C"/>
    <property type="match status" value="1"/>
</dbReference>
<proteinExistence type="inferred from homology"/>
<gene>
    <name evidence="8" type="ORF">METZ01_LOCUS371965</name>
</gene>
<feature type="non-terminal residue" evidence="8">
    <location>
        <position position="1"/>
    </location>
</feature>
<comment type="similarity">
    <text evidence="1">Belongs to the peptidase M16 family.</text>
</comment>
<dbReference type="InterPro" id="IPR007863">
    <property type="entry name" value="Peptidase_M16_C"/>
</dbReference>